<evidence type="ECO:0000256" key="1">
    <source>
        <dbReference type="SAM" id="MobiDB-lite"/>
    </source>
</evidence>
<feature type="non-terminal residue" evidence="2">
    <location>
        <position position="1"/>
    </location>
</feature>
<sequence>GCEKTTARGRQYSETDERSERKNHLHLQGEFRDAQSLRQLTLDVLPAGIQMLHLLLQTIHVRNRMYS</sequence>
<reference evidence="3" key="1">
    <citation type="submission" date="2022-10" db="EMBL/GenBank/DDBJ databases">
        <title>Genome assembly of Pristionchus species.</title>
        <authorList>
            <person name="Yoshida K."/>
            <person name="Sommer R.J."/>
        </authorList>
    </citation>
    <scope>NUCLEOTIDE SEQUENCE [LARGE SCALE GENOMIC DNA]</scope>
    <source>
        <strain evidence="3">RS5460</strain>
    </source>
</reference>
<evidence type="ECO:0000313" key="2">
    <source>
        <dbReference type="EMBL" id="GMR52447.1"/>
    </source>
</evidence>
<accession>A0AAN5CYM2</accession>
<name>A0AAN5CYM2_9BILA</name>
<dbReference type="AlphaFoldDB" id="A0AAN5CYM2"/>
<feature type="region of interest" description="Disordered" evidence="1">
    <location>
        <begin position="1"/>
        <end position="23"/>
    </location>
</feature>
<dbReference type="EMBL" id="BTRK01000005">
    <property type="protein sequence ID" value="GMR52447.1"/>
    <property type="molecule type" value="Genomic_DNA"/>
</dbReference>
<proteinExistence type="predicted"/>
<evidence type="ECO:0000313" key="3">
    <source>
        <dbReference type="Proteomes" id="UP001328107"/>
    </source>
</evidence>
<gene>
    <name evidence="2" type="ORF">PMAYCL1PPCAC_22642</name>
</gene>
<dbReference type="Proteomes" id="UP001328107">
    <property type="component" value="Unassembled WGS sequence"/>
</dbReference>
<protein>
    <submittedName>
        <fullName evidence="2">Uncharacterized protein</fullName>
    </submittedName>
</protein>
<organism evidence="2 3">
    <name type="scientific">Pristionchus mayeri</name>
    <dbReference type="NCBI Taxonomy" id="1317129"/>
    <lineage>
        <taxon>Eukaryota</taxon>
        <taxon>Metazoa</taxon>
        <taxon>Ecdysozoa</taxon>
        <taxon>Nematoda</taxon>
        <taxon>Chromadorea</taxon>
        <taxon>Rhabditida</taxon>
        <taxon>Rhabditina</taxon>
        <taxon>Diplogasteromorpha</taxon>
        <taxon>Diplogasteroidea</taxon>
        <taxon>Neodiplogasteridae</taxon>
        <taxon>Pristionchus</taxon>
    </lineage>
</organism>
<comment type="caution">
    <text evidence="2">The sequence shown here is derived from an EMBL/GenBank/DDBJ whole genome shotgun (WGS) entry which is preliminary data.</text>
</comment>
<keyword evidence="3" id="KW-1185">Reference proteome</keyword>